<evidence type="ECO:0000313" key="3">
    <source>
        <dbReference type="Proteomes" id="UP001150217"/>
    </source>
</evidence>
<dbReference type="EMBL" id="JANVFT010000114">
    <property type="protein sequence ID" value="KAJ4466572.1"/>
    <property type="molecule type" value="Genomic_DNA"/>
</dbReference>
<feature type="chain" id="PRO_5045166591" description="Secreted protein" evidence="1">
    <location>
        <begin position="20"/>
        <end position="70"/>
    </location>
</feature>
<proteinExistence type="predicted"/>
<reference evidence="2" key="1">
    <citation type="submission" date="2022-08" db="EMBL/GenBank/DDBJ databases">
        <title>A Global Phylogenomic Analysis of the Shiitake Genus Lentinula.</title>
        <authorList>
            <consortium name="DOE Joint Genome Institute"/>
            <person name="Sierra-Patev S."/>
            <person name="Min B."/>
            <person name="Naranjo-Ortiz M."/>
            <person name="Looney B."/>
            <person name="Konkel Z."/>
            <person name="Slot J.C."/>
            <person name="Sakamoto Y."/>
            <person name="Steenwyk J.L."/>
            <person name="Rokas A."/>
            <person name="Carro J."/>
            <person name="Camarero S."/>
            <person name="Ferreira P."/>
            <person name="Molpeceres G."/>
            <person name="Ruiz-Duenas F.J."/>
            <person name="Serrano A."/>
            <person name="Henrissat B."/>
            <person name="Drula E."/>
            <person name="Hughes K.W."/>
            <person name="Mata J.L."/>
            <person name="Ishikawa N.K."/>
            <person name="Vargas-Isla R."/>
            <person name="Ushijima S."/>
            <person name="Smith C.A."/>
            <person name="Ahrendt S."/>
            <person name="Andreopoulos W."/>
            <person name="He G."/>
            <person name="Labutti K."/>
            <person name="Lipzen A."/>
            <person name="Ng V."/>
            <person name="Riley R."/>
            <person name="Sandor L."/>
            <person name="Barry K."/>
            <person name="Martinez A.T."/>
            <person name="Xiao Y."/>
            <person name="Gibbons J.G."/>
            <person name="Terashima K."/>
            <person name="Grigoriev I.V."/>
            <person name="Hibbett D.S."/>
        </authorList>
    </citation>
    <scope>NUCLEOTIDE SEQUENCE</scope>
    <source>
        <strain evidence="2">RHP3577 ss4</strain>
    </source>
</reference>
<name>A0ABQ8V0E6_9AGAR</name>
<evidence type="ECO:0008006" key="4">
    <source>
        <dbReference type="Google" id="ProtNLM"/>
    </source>
</evidence>
<accession>A0ABQ8V0E6</accession>
<gene>
    <name evidence="2" type="ORF">C8R41DRAFT_70571</name>
</gene>
<comment type="caution">
    <text evidence="2">The sequence shown here is derived from an EMBL/GenBank/DDBJ whole genome shotgun (WGS) entry which is preliminary data.</text>
</comment>
<keyword evidence="3" id="KW-1185">Reference proteome</keyword>
<evidence type="ECO:0000256" key="1">
    <source>
        <dbReference type="SAM" id="SignalP"/>
    </source>
</evidence>
<sequence>MIPQVSSALLLSYCSATWAQSRLDPYFAVVLQFAPKPHVLHDQKSYHFTECRIEPSEPLLTNGLARSAVI</sequence>
<protein>
    <recommendedName>
        <fullName evidence="4">Secreted protein</fullName>
    </recommendedName>
</protein>
<dbReference type="Proteomes" id="UP001150217">
    <property type="component" value="Unassembled WGS sequence"/>
</dbReference>
<evidence type="ECO:0000313" key="2">
    <source>
        <dbReference type="EMBL" id="KAJ4466572.1"/>
    </source>
</evidence>
<keyword evidence="1" id="KW-0732">Signal</keyword>
<organism evidence="2 3">
    <name type="scientific">Lentinula lateritia</name>
    <dbReference type="NCBI Taxonomy" id="40482"/>
    <lineage>
        <taxon>Eukaryota</taxon>
        <taxon>Fungi</taxon>
        <taxon>Dikarya</taxon>
        <taxon>Basidiomycota</taxon>
        <taxon>Agaricomycotina</taxon>
        <taxon>Agaricomycetes</taxon>
        <taxon>Agaricomycetidae</taxon>
        <taxon>Agaricales</taxon>
        <taxon>Marasmiineae</taxon>
        <taxon>Omphalotaceae</taxon>
        <taxon>Lentinula</taxon>
    </lineage>
</organism>
<feature type="signal peptide" evidence="1">
    <location>
        <begin position="1"/>
        <end position="19"/>
    </location>
</feature>